<dbReference type="CDD" id="cd09071">
    <property type="entry name" value="FAR_C"/>
    <property type="match status" value="1"/>
</dbReference>
<organism evidence="8 9">
    <name type="scientific">Effrenium voratum</name>
    <dbReference type="NCBI Taxonomy" id="2562239"/>
    <lineage>
        <taxon>Eukaryota</taxon>
        <taxon>Sar</taxon>
        <taxon>Alveolata</taxon>
        <taxon>Dinophyceae</taxon>
        <taxon>Suessiales</taxon>
        <taxon>Symbiodiniaceae</taxon>
        <taxon>Effrenium</taxon>
    </lineage>
</organism>
<dbReference type="AlphaFoldDB" id="A0AA36NCX6"/>
<comment type="function">
    <text evidence="5">Catalyzes the reduction of fatty acyl-CoA to fatty alcohols.</text>
</comment>
<keyword evidence="5" id="KW-0560">Oxidoreductase</keyword>
<keyword evidence="9" id="KW-1185">Reference proteome</keyword>
<sequence>MALHLLRSMSEIGIQPDLVALNSALSACPWELALCLGEVAVSHSMQLNTVSYNILLSALSVGQSFSQSRELEVLEDMRRSLLQPDVVTYNTLLSATLRRADWQAACGYLEEMPQVLLAPDEVSFATALATCDQAKQWQVALRLLAQMRRQRLAPERAEESALAACERAGQWQRTLALASPRSIRGLNTALRAAGQALLWALPLLLLARAAPPPDAKSFAALAESAEAAQVELLPRWLHHLHTAAAQNLSRDPKNFVRQLRLPHSKNVLVTGATGFVGKVLLAKLLREFQDCTIYVLVRSTSKLTSQARLDQLLASPAFGASGAEAALKASQLVAVDGDLERDYLGLGQGYDELAAKLDVVLHCAALVDWGAPLHQSMRCNALGSWKMAQLAKAARRRHGKPCRLVCVSTAWVHGKSSGRCAELPPGATGGAAASGGAASGGSAEPWAELAATETRLAELQREAPARREAFLSEAQRRLGPSADAAALGEMAEEMGRKWLDAEMAEWGVQRARQKGWWDGYTFSKAMGEMLVAETQQDEPFAIVRPSGVVSAVSEPLPGWVDAYLLVEPLIEGVGRGQITEFPGRANCVIDCVPVDYVCNVIIAAARTSHEGAKVFQCASGDVHPNTLGEIEATWRKYFRSQPMLDNQGKPVHVQPVKFIDTADSFVRSLRTRYITPLQTCSQALQLVPLWQRSESLRSLRGWLERKKRTVEKVSQLARLYSTYTLNEWSFQTTNTRQLMSELTLEDRQRFPYFQGGDWNWEEFWTQKHIPGMRRWVLKEEVHSRL</sequence>
<dbReference type="PANTHER" id="PTHR11011">
    <property type="entry name" value="MALE STERILITY PROTEIN 2-RELATED"/>
    <property type="match status" value="1"/>
</dbReference>
<evidence type="ECO:0000313" key="8">
    <source>
        <dbReference type="EMBL" id="CAJ1397673.1"/>
    </source>
</evidence>
<evidence type="ECO:0000313" key="9">
    <source>
        <dbReference type="Proteomes" id="UP001178507"/>
    </source>
</evidence>
<proteinExistence type="inferred from homology"/>
<dbReference type="GO" id="GO:0102965">
    <property type="term" value="F:alcohol-forming long-chain fatty acyl-CoA reductase activity"/>
    <property type="evidence" value="ECO:0007669"/>
    <property type="project" value="UniProtKB-EC"/>
</dbReference>
<keyword evidence="3 5" id="KW-0443">Lipid metabolism</keyword>
<dbReference type="InterPro" id="IPR013120">
    <property type="entry name" value="FAR_NAD-bd"/>
</dbReference>
<comment type="caution">
    <text evidence="8">The sequence shown here is derived from an EMBL/GenBank/DDBJ whole genome shotgun (WGS) entry which is preliminary data.</text>
</comment>
<feature type="repeat" description="PPR" evidence="4">
    <location>
        <begin position="85"/>
        <end position="119"/>
    </location>
</feature>
<feature type="domain" description="Fatty acyl-CoA reductase C-terminal" evidence="6">
    <location>
        <begin position="698"/>
        <end position="779"/>
    </location>
</feature>
<dbReference type="InterPro" id="IPR033640">
    <property type="entry name" value="FAR_C"/>
</dbReference>
<dbReference type="PANTHER" id="PTHR11011:SF45">
    <property type="entry name" value="FATTY ACYL-COA REDUCTASE CG8306-RELATED"/>
    <property type="match status" value="1"/>
</dbReference>
<dbReference type="InterPro" id="IPR036291">
    <property type="entry name" value="NAD(P)-bd_dom_sf"/>
</dbReference>
<dbReference type="InterPro" id="IPR002885">
    <property type="entry name" value="PPR_rpt"/>
</dbReference>
<dbReference type="Gene3D" id="1.25.40.10">
    <property type="entry name" value="Tetratricopeptide repeat domain"/>
    <property type="match status" value="1"/>
</dbReference>
<dbReference type="PROSITE" id="PS51375">
    <property type="entry name" value="PPR"/>
    <property type="match status" value="2"/>
</dbReference>
<dbReference type="Pfam" id="PF03015">
    <property type="entry name" value="Sterile"/>
    <property type="match status" value="1"/>
</dbReference>
<keyword evidence="2 5" id="KW-0444">Lipid biosynthesis</keyword>
<dbReference type="EC" id="1.2.1.84" evidence="5"/>
<dbReference type="GO" id="GO:0035336">
    <property type="term" value="P:long-chain fatty-acyl-CoA metabolic process"/>
    <property type="evidence" value="ECO:0007669"/>
    <property type="project" value="TreeGrafter"/>
</dbReference>
<comment type="similarity">
    <text evidence="1 5">Belongs to the fatty acyl-CoA reductase family.</text>
</comment>
<name>A0AA36NCX6_9DINO</name>
<evidence type="ECO:0000259" key="7">
    <source>
        <dbReference type="Pfam" id="PF07993"/>
    </source>
</evidence>
<evidence type="ECO:0000256" key="3">
    <source>
        <dbReference type="ARBA" id="ARBA00023098"/>
    </source>
</evidence>
<dbReference type="PROSITE" id="PS51257">
    <property type="entry name" value="PROKAR_LIPOPROTEIN"/>
    <property type="match status" value="1"/>
</dbReference>
<reference evidence="8" key="1">
    <citation type="submission" date="2023-08" db="EMBL/GenBank/DDBJ databases">
        <authorList>
            <person name="Chen Y."/>
            <person name="Shah S."/>
            <person name="Dougan E. K."/>
            <person name="Thang M."/>
            <person name="Chan C."/>
        </authorList>
    </citation>
    <scope>NUCLEOTIDE SEQUENCE</scope>
</reference>
<dbReference type="Proteomes" id="UP001178507">
    <property type="component" value="Unassembled WGS sequence"/>
</dbReference>
<evidence type="ECO:0000256" key="4">
    <source>
        <dbReference type="PROSITE-ProRule" id="PRU00708"/>
    </source>
</evidence>
<accession>A0AA36NCX6</accession>
<evidence type="ECO:0000256" key="2">
    <source>
        <dbReference type="ARBA" id="ARBA00022516"/>
    </source>
</evidence>
<protein>
    <recommendedName>
        <fullName evidence="5">Fatty acyl-CoA reductase</fullName>
        <ecNumber evidence="5">1.2.1.84</ecNumber>
    </recommendedName>
</protein>
<dbReference type="EMBL" id="CAUJNA010003274">
    <property type="protein sequence ID" value="CAJ1397673.1"/>
    <property type="molecule type" value="Genomic_DNA"/>
</dbReference>
<evidence type="ECO:0000259" key="6">
    <source>
        <dbReference type="Pfam" id="PF03015"/>
    </source>
</evidence>
<feature type="domain" description="Thioester reductase (TE)" evidence="7">
    <location>
        <begin position="269"/>
        <end position="601"/>
    </location>
</feature>
<dbReference type="GO" id="GO:0010345">
    <property type="term" value="P:suberin biosynthetic process"/>
    <property type="evidence" value="ECO:0007669"/>
    <property type="project" value="TreeGrafter"/>
</dbReference>
<dbReference type="Gene3D" id="3.40.50.720">
    <property type="entry name" value="NAD(P)-binding Rossmann-like Domain"/>
    <property type="match status" value="1"/>
</dbReference>
<dbReference type="Pfam" id="PF13812">
    <property type="entry name" value="PPR_3"/>
    <property type="match status" value="1"/>
</dbReference>
<keyword evidence="5" id="KW-0521">NADP</keyword>
<evidence type="ECO:0000256" key="1">
    <source>
        <dbReference type="ARBA" id="ARBA00005928"/>
    </source>
</evidence>
<feature type="repeat" description="PPR" evidence="4">
    <location>
        <begin position="120"/>
        <end position="154"/>
    </location>
</feature>
<gene>
    <name evidence="8" type="ORF">EVOR1521_LOCUS21641</name>
</gene>
<dbReference type="SUPFAM" id="SSF51735">
    <property type="entry name" value="NAD(P)-binding Rossmann-fold domains"/>
    <property type="match status" value="1"/>
</dbReference>
<comment type="catalytic activity">
    <reaction evidence="5">
        <text>a long-chain fatty acyl-CoA + 2 NADPH + 2 H(+) = a long-chain primary fatty alcohol + 2 NADP(+) + CoA</text>
        <dbReference type="Rhea" id="RHEA:52716"/>
        <dbReference type="ChEBI" id="CHEBI:15378"/>
        <dbReference type="ChEBI" id="CHEBI:57287"/>
        <dbReference type="ChEBI" id="CHEBI:57783"/>
        <dbReference type="ChEBI" id="CHEBI:58349"/>
        <dbReference type="ChEBI" id="CHEBI:77396"/>
        <dbReference type="ChEBI" id="CHEBI:83139"/>
        <dbReference type="EC" id="1.2.1.84"/>
    </reaction>
</comment>
<evidence type="ECO:0000256" key="5">
    <source>
        <dbReference type="RuleBase" id="RU363097"/>
    </source>
</evidence>
<dbReference type="InterPro" id="IPR026055">
    <property type="entry name" value="FAR"/>
</dbReference>
<dbReference type="GO" id="GO:0080019">
    <property type="term" value="F:alcohol-forming very long-chain fatty acyl-CoA reductase activity"/>
    <property type="evidence" value="ECO:0007669"/>
    <property type="project" value="InterPro"/>
</dbReference>
<dbReference type="Pfam" id="PF07993">
    <property type="entry name" value="NAD_binding_4"/>
    <property type="match status" value="1"/>
</dbReference>
<dbReference type="InterPro" id="IPR011990">
    <property type="entry name" value="TPR-like_helical_dom_sf"/>
</dbReference>